<dbReference type="GO" id="GO:0008483">
    <property type="term" value="F:transaminase activity"/>
    <property type="evidence" value="ECO:0007669"/>
    <property type="project" value="UniProtKB-KW"/>
</dbReference>
<comment type="cofactor">
    <cofactor evidence="1">
        <name>pyridoxal 5'-phosphate</name>
        <dbReference type="ChEBI" id="CHEBI:597326"/>
    </cofactor>
</comment>
<dbReference type="InterPro" id="IPR015422">
    <property type="entry name" value="PyrdxlP-dep_Trfase_small"/>
</dbReference>
<dbReference type="Proteomes" id="UP001139516">
    <property type="component" value="Unassembled WGS sequence"/>
</dbReference>
<dbReference type="Gene3D" id="3.40.640.10">
    <property type="entry name" value="Type I PLP-dependent aspartate aminotransferase-like (Major domain)"/>
    <property type="match status" value="1"/>
</dbReference>
<dbReference type="InterPro" id="IPR015424">
    <property type="entry name" value="PyrdxlP-dep_Trfase"/>
</dbReference>
<dbReference type="SUPFAM" id="SSF53383">
    <property type="entry name" value="PLP-dependent transferases"/>
    <property type="match status" value="1"/>
</dbReference>
<evidence type="ECO:0000256" key="4">
    <source>
        <dbReference type="RuleBase" id="RU003560"/>
    </source>
</evidence>
<organism evidence="5 6">
    <name type="scientific">Roseomonas acroporae</name>
    <dbReference type="NCBI Taxonomy" id="2937791"/>
    <lineage>
        <taxon>Bacteria</taxon>
        <taxon>Pseudomonadati</taxon>
        <taxon>Pseudomonadota</taxon>
        <taxon>Alphaproteobacteria</taxon>
        <taxon>Acetobacterales</taxon>
        <taxon>Roseomonadaceae</taxon>
        <taxon>Roseomonas</taxon>
    </lineage>
</organism>
<dbReference type="CDD" id="cd00610">
    <property type="entry name" value="OAT_like"/>
    <property type="match status" value="1"/>
</dbReference>
<dbReference type="GO" id="GO:0030170">
    <property type="term" value="F:pyridoxal phosphate binding"/>
    <property type="evidence" value="ECO:0007669"/>
    <property type="project" value="InterPro"/>
</dbReference>
<accession>A0A9X2BTP6</accession>
<dbReference type="RefSeq" id="WP_248666949.1">
    <property type="nucleotide sequence ID" value="NZ_JALPRX010000038.1"/>
</dbReference>
<gene>
    <name evidence="5" type="ORF">M0638_10580</name>
</gene>
<dbReference type="PIRSF" id="PIRSF000521">
    <property type="entry name" value="Transaminase_4ab_Lys_Orn"/>
    <property type="match status" value="1"/>
</dbReference>
<dbReference type="AlphaFoldDB" id="A0A9X2BTP6"/>
<dbReference type="InterPro" id="IPR015421">
    <property type="entry name" value="PyrdxlP-dep_Trfase_major"/>
</dbReference>
<keyword evidence="3 4" id="KW-0663">Pyridoxal phosphate</keyword>
<dbReference type="InterPro" id="IPR049704">
    <property type="entry name" value="Aminotrans_3_PPA_site"/>
</dbReference>
<name>A0A9X2BTP6_9PROT</name>
<evidence type="ECO:0000313" key="6">
    <source>
        <dbReference type="Proteomes" id="UP001139516"/>
    </source>
</evidence>
<keyword evidence="5" id="KW-0032">Aminotransferase</keyword>
<evidence type="ECO:0000256" key="1">
    <source>
        <dbReference type="ARBA" id="ARBA00001933"/>
    </source>
</evidence>
<dbReference type="PANTHER" id="PTHR45688">
    <property type="match status" value="1"/>
</dbReference>
<dbReference type="PROSITE" id="PS00600">
    <property type="entry name" value="AA_TRANSFER_CLASS_3"/>
    <property type="match status" value="1"/>
</dbReference>
<dbReference type="InterPro" id="IPR005814">
    <property type="entry name" value="Aminotrans_3"/>
</dbReference>
<keyword evidence="6" id="KW-1185">Reference proteome</keyword>
<protein>
    <submittedName>
        <fullName evidence="5">Aspartate aminotransferase family protein</fullName>
    </submittedName>
</protein>
<evidence type="ECO:0000256" key="3">
    <source>
        <dbReference type="ARBA" id="ARBA00022898"/>
    </source>
</evidence>
<sequence>MSMINAYDANAATAIPERERALIARRERLLGPAYRLFYANPVHVVRGEGVWLYDPDGNAYLDVYNNVACVGHCHPRVVAALSRQAAVLNTHTRYITDGILDYAERLLATFPAGLAPGAGHAMFTCTGSEANDLAYRIACAHTGGTGFVVTRLAYHGVTSVLAGMSPSLGPQQPLLPNVRTVPAPDLYRAGGADVGESFAAQVRAAVADLAAQGIRPAALLVDTIFSSDGVLSDPPGFLRPAVAAIREAGGLFIADEVQPGFGRTGEGMWGFARHGLVPDIVTMGKPMGNGHPVAGLVARSDLLRGFGERTRYFNTFGGNPVSCAVGMAVLDVIEEEGLIGNARVVGEMMRAGLRELAARHALIGDVRGAGLFVGMELVTDRATRAPATAATARLVNALRARRVLISAAGPHANILKIRPPLVFGREHATLFLTAMDEALGEVAAG</sequence>
<proteinExistence type="inferred from homology"/>
<comment type="similarity">
    <text evidence="2 4">Belongs to the class-III pyridoxal-phosphate-dependent aminotransferase family.</text>
</comment>
<evidence type="ECO:0000256" key="2">
    <source>
        <dbReference type="ARBA" id="ARBA00008954"/>
    </source>
</evidence>
<keyword evidence="5" id="KW-0808">Transferase</keyword>
<comment type="caution">
    <text evidence="5">The sequence shown here is derived from an EMBL/GenBank/DDBJ whole genome shotgun (WGS) entry which is preliminary data.</text>
</comment>
<reference evidence="5" key="1">
    <citation type="submission" date="2022-04" db="EMBL/GenBank/DDBJ databases">
        <title>Roseomonas acroporae sp. nov., isolated from coral Acropora digitifera.</title>
        <authorList>
            <person name="Sun H."/>
        </authorList>
    </citation>
    <scope>NUCLEOTIDE SEQUENCE</scope>
    <source>
        <strain evidence="5">NAR14</strain>
    </source>
</reference>
<evidence type="ECO:0000313" key="5">
    <source>
        <dbReference type="EMBL" id="MCK8784828.1"/>
    </source>
</evidence>
<dbReference type="EMBL" id="JALPRX010000038">
    <property type="protein sequence ID" value="MCK8784828.1"/>
    <property type="molecule type" value="Genomic_DNA"/>
</dbReference>
<dbReference type="Pfam" id="PF00202">
    <property type="entry name" value="Aminotran_3"/>
    <property type="match status" value="1"/>
</dbReference>
<dbReference type="Gene3D" id="3.90.1150.10">
    <property type="entry name" value="Aspartate Aminotransferase, domain 1"/>
    <property type="match status" value="1"/>
</dbReference>
<dbReference type="PANTHER" id="PTHR45688:SF13">
    <property type="entry name" value="ALANINE--GLYOXYLATE AMINOTRANSFERASE 2-LIKE"/>
    <property type="match status" value="1"/>
</dbReference>